<evidence type="ECO:0000256" key="1">
    <source>
        <dbReference type="SAM" id="MobiDB-lite"/>
    </source>
</evidence>
<keyword evidence="2" id="KW-0812">Transmembrane</keyword>
<protein>
    <submittedName>
        <fullName evidence="3 4">Uncharacterized protein</fullName>
    </submittedName>
</protein>
<keyword evidence="2" id="KW-0472">Membrane</keyword>
<feature type="region of interest" description="Disordered" evidence="1">
    <location>
        <begin position="46"/>
        <end position="68"/>
    </location>
</feature>
<gene>
    <name evidence="4" type="primary">8240035</name>
    <name evidence="3" type="ORF">Phum_PHUM186990</name>
</gene>
<dbReference type="AlphaFoldDB" id="E0VGK7"/>
<dbReference type="InParanoid" id="E0VGK7"/>
<accession>E0VGK7</accession>
<dbReference type="EnsemblMetazoa" id="PHUM186990-RA">
    <property type="protein sequence ID" value="PHUM186990-PA"/>
    <property type="gene ID" value="PHUM186990"/>
</dbReference>
<reference evidence="3" key="1">
    <citation type="submission" date="2007-04" db="EMBL/GenBank/DDBJ databases">
        <title>Annotation of Pediculus humanus corporis strain USDA.</title>
        <authorList>
            <person name="Kirkness E."/>
            <person name="Hannick L."/>
            <person name="Hass B."/>
            <person name="Bruggner R."/>
            <person name="Lawson D."/>
            <person name="Bidwell S."/>
            <person name="Joardar V."/>
            <person name="Caler E."/>
            <person name="Walenz B."/>
            <person name="Inman J."/>
            <person name="Schobel S."/>
            <person name="Galinsky K."/>
            <person name="Amedeo P."/>
            <person name="Strausberg R."/>
        </authorList>
    </citation>
    <scope>NUCLEOTIDE SEQUENCE</scope>
    <source>
        <strain evidence="3">USDA</strain>
    </source>
</reference>
<dbReference type="RefSeq" id="XP_002425251.1">
    <property type="nucleotide sequence ID" value="XM_002425206.1"/>
</dbReference>
<evidence type="ECO:0000313" key="5">
    <source>
        <dbReference type="Proteomes" id="UP000009046"/>
    </source>
</evidence>
<keyword evidence="5" id="KW-1185">Reference proteome</keyword>
<name>E0VGK7_PEDHC</name>
<evidence type="ECO:0000313" key="4">
    <source>
        <dbReference type="EnsemblMetazoa" id="PHUM186990-PA"/>
    </source>
</evidence>
<reference evidence="4" key="3">
    <citation type="submission" date="2020-05" db="UniProtKB">
        <authorList>
            <consortium name="EnsemblMetazoa"/>
        </authorList>
    </citation>
    <scope>IDENTIFICATION</scope>
    <source>
        <strain evidence="4">USDA</strain>
    </source>
</reference>
<dbReference type="HOGENOM" id="CLU_2797017_0_0_1"/>
<evidence type="ECO:0000313" key="3">
    <source>
        <dbReference type="EMBL" id="EEB12513.1"/>
    </source>
</evidence>
<dbReference type="CTD" id="8240035"/>
<evidence type="ECO:0000256" key="2">
    <source>
        <dbReference type="SAM" id="Phobius"/>
    </source>
</evidence>
<reference evidence="3" key="2">
    <citation type="submission" date="2007-04" db="EMBL/GenBank/DDBJ databases">
        <title>The genome of the human body louse.</title>
        <authorList>
            <consortium name="The Human Body Louse Genome Consortium"/>
            <person name="Kirkness E."/>
            <person name="Walenz B."/>
            <person name="Hass B."/>
            <person name="Bruggner R."/>
            <person name="Strausberg R."/>
        </authorList>
    </citation>
    <scope>NUCLEOTIDE SEQUENCE</scope>
    <source>
        <strain evidence="3">USDA</strain>
    </source>
</reference>
<feature type="transmembrane region" description="Helical" evidence="2">
    <location>
        <begin position="21"/>
        <end position="41"/>
    </location>
</feature>
<organism>
    <name type="scientific">Pediculus humanus subsp. corporis</name>
    <name type="common">Body louse</name>
    <dbReference type="NCBI Taxonomy" id="121224"/>
    <lineage>
        <taxon>Eukaryota</taxon>
        <taxon>Metazoa</taxon>
        <taxon>Ecdysozoa</taxon>
        <taxon>Arthropoda</taxon>
        <taxon>Hexapoda</taxon>
        <taxon>Insecta</taxon>
        <taxon>Pterygota</taxon>
        <taxon>Neoptera</taxon>
        <taxon>Paraneoptera</taxon>
        <taxon>Psocodea</taxon>
        <taxon>Troctomorpha</taxon>
        <taxon>Phthiraptera</taxon>
        <taxon>Anoplura</taxon>
        <taxon>Pediculidae</taxon>
        <taxon>Pediculus</taxon>
    </lineage>
</organism>
<dbReference type="VEuPathDB" id="VectorBase:PHUM186990"/>
<sequence>MAIFKHRALDIRWLRKPRCRKIVIIISVIFSVNVFLVYSLVNSYSDPSLEEEDPSGRGRYHLENKDFK</sequence>
<dbReference type="EMBL" id="AAZO01002170">
    <property type="status" value="NOT_ANNOTATED_CDS"/>
    <property type="molecule type" value="Genomic_DNA"/>
</dbReference>
<keyword evidence="2" id="KW-1133">Transmembrane helix</keyword>
<dbReference type="KEGG" id="phu:Phum_PHUM186990"/>
<dbReference type="GeneID" id="8240035"/>
<dbReference type="Proteomes" id="UP000009046">
    <property type="component" value="Unassembled WGS sequence"/>
</dbReference>
<feature type="compositionally biased region" description="Basic and acidic residues" evidence="1">
    <location>
        <begin position="54"/>
        <end position="68"/>
    </location>
</feature>
<dbReference type="EMBL" id="DS235148">
    <property type="protein sequence ID" value="EEB12513.1"/>
    <property type="molecule type" value="Genomic_DNA"/>
</dbReference>
<proteinExistence type="predicted"/>